<reference evidence="2 3" key="1">
    <citation type="journal article" date="2015" name="Genome Announc.">
        <title>Expanding the biotechnology potential of lactobacilli through comparative genomics of 213 strains and associated genera.</title>
        <authorList>
            <person name="Sun Z."/>
            <person name="Harris H.M."/>
            <person name="McCann A."/>
            <person name="Guo C."/>
            <person name="Argimon S."/>
            <person name="Zhang W."/>
            <person name="Yang X."/>
            <person name="Jeffery I.B."/>
            <person name="Cooney J.C."/>
            <person name="Kagawa T.F."/>
            <person name="Liu W."/>
            <person name="Song Y."/>
            <person name="Salvetti E."/>
            <person name="Wrobel A."/>
            <person name="Rasinkangas P."/>
            <person name="Parkhill J."/>
            <person name="Rea M.C."/>
            <person name="O'Sullivan O."/>
            <person name="Ritari J."/>
            <person name="Douillard F.P."/>
            <person name="Paul Ross R."/>
            <person name="Yang R."/>
            <person name="Briner A.E."/>
            <person name="Felis G.E."/>
            <person name="de Vos W.M."/>
            <person name="Barrangou R."/>
            <person name="Klaenhammer T.R."/>
            <person name="Caufield P.W."/>
            <person name="Cui Y."/>
            <person name="Zhang H."/>
            <person name="O'Toole P.W."/>
        </authorList>
    </citation>
    <scope>NUCLEOTIDE SEQUENCE [LARGE SCALE GENOMIC DNA]</scope>
    <source>
        <strain evidence="2 3">DSM 20452</strain>
    </source>
</reference>
<protein>
    <submittedName>
        <fullName evidence="2">Uncharacterized protein</fullName>
    </submittedName>
</protein>
<evidence type="ECO:0000256" key="1">
    <source>
        <dbReference type="SAM" id="Phobius"/>
    </source>
</evidence>
<dbReference type="EMBL" id="AYYN01000176">
    <property type="protein sequence ID" value="KRM70307.1"/>
    <property type="molecule type" value="Genomic_DNA"/>
</dbReference>
<sequence length="53" mass="5989">MGFIFMLADTSGSLLATATLQLFSLKNSWLLELGMLVVFITVGEFMLYKNKRQ</sequence>
<dbReference type="AlphaFoldDB" id="A0A0R2B420"/>
<dbReference type="Proteomes" id="UP000051612">
    <property type="component" value="Unassembled WGS sequence"/>
</dbReference>
<keyword evidence="1" id="KW-0812">Transmembrane</keyword>
<keyword evidence="1" id="KW-1133">Transmembrane helix</keyword>
<dbReference type="PATRIC" id="fig|1423772.3.peg.1957"/>
<name>A0A0R2B420_9LACO</name>
<keyword evidence="1" id="KW-0472">Membrane</keyword>
<accession>A0A0R2B420</accession>
<feature type="transmembrane region" description="Helical" evidence="1">
    <location>
        <begin position="29"/>
        <end position="48"/>
    </location>
</feature>
<evidence type="ECO:0000313" key="3">
    <source>
        <dbReference type="Proteomes" id="UP000051612"/>
    </source>
</evidence>
<proteinExistence type="predicted"/>
<organism evidence="2 3">
    <name type="scientific">Ligilactobacillus murinus DSM 20452 = NBRC 14221</name>
    <dbReference type="NCBI Taxonomy" id="1423772"/>
    <lineage>
        <taxon>Bacteria</taxon>
        <taxon>Bacillati</taxon>
        <taxon>Bacillota</taxon>
        <taxon>Bacilli</taxon>
        <taxon>Lactobacillales</taxon>
        <taxon>Lactobacillaceae</taxon>
        <taxon>Ligilactobacillus</taxon>
    </lineage>
</organism>
<gene>
    <name evidence="2" type="ORF">FC48_GL001835</name>
</gene>
<comment type="caution">
    <text evidence="2">The sequence shown here is derived from an EMBL/GenBank/DDBJ whole genome shotgun (WGS) entry which is preliminary data.</text>
</comment>
<evidence type="ECO:0000313" key="2">
    <source>
        <dbReference type="EMBL" id="KRM70307.1"/>
    </source>
</evidence>